<dbReference type="OrthoDB" id="9787514at2"/>
<dbReference type="FunFam" id="3.30.70.270:FF:000001">
    <property type="entry name" value="Diguanylate cyclase domain protein"/>
    <property type="match status" value="1"/>
</dbReference>
<dbReference type="RefSeq" id="WP_087463637.1">
    <property type="nucleotide sequence ID" value="NZ_CP021425.1"/>
</dbReference>
<evidence type="ECO:0000256" key="2">
    <source>
        <dbReference type="PROSITE-ProRule" id="PRU00169"/>
    </source>
</evidence>
<dbReference type="Pfam" id="PF00990">
    <property type="entry name" value="GGDEF"/>
    <property type="match status" value="1"/>
</dbReference>
<dbReference type="CDD" id="cd01948">
    <property type="entry name" value="EAL"/>
    <property type="match status" value="1"/>
</dbReference>
<dbReference type="InterPro" id="IPR011006">
    <property type="entry name" value="CheY-like_superfamily"/>
</dbReference>
<dbReference type="InterPro" id="IPR029787">
    <property type="entry name" value="Nucleotide_cyclase"/>
</dbReference>
<dbReference type="EMBL" id="CP021425">
    <property type="protein sequence ID" value="ARU58911.1"/>
    <property type="molecule type" value="Genomic_DNA"/>
</dbReference>
<dbReference type="SUPFAM" id="SSF55073">
    <property type="entry name" value="Nucleotide cyclase"/>
    <property type="match status" value="1"/>
</dbReference>
<name>A0A1Y0IEN8_9GAMM</name>
<dbReference type="PROSITE" id="PS50887">
    <property type="entry name" value="GGDEF"/>
    <property type="match status" value="1"/>
</dbReference>
<dbReference type="InterPro" id="IPR000160">
    <property type="entry name" value="GGDEF_dom"/>
</dbReference>
<feature type="domain" description="EAL" evidence="4">
    <location>
        <begin position="319"/>
        <end position="563"/>
    </location>
</feature>
<dbReference type="CDD" id="cd00156">
    <property type="entry name" value="REC"/>
    <property type="match status" value="1"/>
</dbReference>
<dbReference type="Pfam" id="PF00072">
    <property type="entry name" value="Response_reg"/>
    <property type="match status" value="1"/>
</dbReference>
<feature type="domain" description="GGDEF" evidence="5">
    <location>
        <begin position="175"/>
        <end position="308"/>
    </location>
</feature>
<dbReference type="GO" id="GO:0071111">
    <property type="term" value="F:cyclic-guanylate-specific phosphodiesterase activity"/>
    <property type="evidence" value="ECO:0007669"/>
    <property type="project" value="InterPro"/>
</dbReference>
<dbReference type="Gene3D" id="3.40.50.2300">
    <property type="match status" value="1"/>
</dbReference>
<feature type="domain" description="Response regulatory" evidence="3">
    <location>
        <begin position="10"/>
        <end position="126"/>
    </location>
</feature>
<dbReference type="SMART" id="SM00052">
    <property type="entry name" value="EAL"/>
    <property type="match status" value="1"/>
</dbReference>
<keyword evidence="2" id="KW-0597">Phosphoprotein</keyword>
<dbReference type="InterPro" id="IPR001633">
    <property type="entry name" value="EAL_dom"/>
</dbReference>
<dbReference type="SMART" id="SM00448">
    <property type="entry name" value="REC"/>
    <property type="match status" value="1"/>
</dbReference>
<keyword evidence="7" id="KW-1185">Reference proteome</keyword>
<protein>
    <submittedName>
        <fullName evidence="6">Response regulator receiver-modulated signal transduction diguanylate cyclase/phosphodiesterase</fullName>
    </submittedName>
</protein>
<dbReference type="NCBIfam" id="TIGR00254">
    <property type="entry name" value="GGDEF"/>
    <property type="match status" value="1"/>
</dbReference>
<dbReference type="PROSITE" id="PS50110">
    <property type="entry name" value="RESPONSE_REGULATORY"/>
    <property type="match status" value="1"/>
</dbReference>
<dbReference type="SUPFAM" id="SSF52172">
    <property type="entry name" value="CheY-like"/>
    <property type="match status" value="1"/>
</dbReference>
<dbReference type="PANTHER" id="PTHR33121:SF23">
    <property type="entry name" value="CYCLIC DI-GMP PHOSPHODIESTERASE PDEB"/>
    <property type="match status" value="1"/>
</dbReference>
<sequence length="563" mass="64606">MSKQEVSPIRLLIVDDSEEDVMILARQLSRKGLQFDFSHIEYLEDLQNELERQPWDIVLTDHKMVGFSSAEVIHIVKSHNADLPIIIVSGQIPEQTAVESMHLGAKDFVMKDNLARLIPVITRESEQHESRKLRQKLEQEYSFLRYHDNLTSLINRQEFENSVVQALNQAKDSHVSTMLMLLDLDQFKVVNDTCGHIAGDELLVKTTKLLQDVLNQEEILARIGGDEFGILLQNRTAEQAFSVAERIRQKMKEESFFWQNRKFEVSVSIGMVQIDQNAGDHQEILSCADVACHAAKDRGRGNIILYSTQDEEFLKRRKEMHWAPAIKQAAEENQFVLHQQAMISLQHPDTPPFYEFLLRLMQHERQVAPGEFIPAAERYNLMPVIDRWVVKNVFQYLRSRALHQTYGQYFINLSGSTLSDREFFEDIKTMQRHFEIDPEIICFEITETAAIDNLCNAVGFITEIRQRGFKFALDDFGVGLSSFSYLKMIPVDYLKIDGSFVQNLLSNKIDRGIVDACNRIAHEAGLKTVAEFVENEETLNALKEIDIDFAQGFGISKPGPLPE</sequence>
<reference evidence="6 7" key="1">
    <citation type="submission" date="2017-05" db="EMBL/GenBank/DDBJ databases">
        <title>Genomic insights into alkan degradation activity of Oleiphilus messinensis.</title>
        <authorList>
            <person name="Kozyavkin S.A."/>
            <person name="Slesarev A.I."/>
            <person name="Golyshin P.N."/>
            <person name="Korzhenkov A."/>
            <person name="Golyshina O.N."/>
            <person name="Toshchakov S.V."/>
        </authorList>
    </citation>
    <scope>NUCLEOTIDE SEQUENCE [LARGE SCALE GENOMIC DNA]</scope>
    <source>
        <strain evidence="6 7">ME102</strain>
    </source>
</reference>
<dbReference type="GO" id="GO:0000160">
    <property type="term" value="P:phosphorelay signal transduction system"/>
    <property type="evidence" value="ECO:0007669"/>
    <property type="project" value="InterPro"/>
</dbReference>
<proteinExistence type="predicted"/>
<dbReference type="InterPro" id="IPR035919">
    <property type="entry name" value="EAL_sf"/>
</dbReference>
<dbReference type="InterPro" id="IPR001789">
    <property type="entry name" value="Sig_transdc_resp-reg_receiver"/>
</dbReference>
<dbReference type="Proteomes" id="UP000196027">
    <property type="component" value="Chromosome"/>
</dbReference>
<evidence type="ECO:0000259" key="4">
    <source>
        <dbReference type="PROSITE" id="PS50883"/>
    </source>
</evidence>
<evidence type="ECO:0000259" key="3">
    <source>
        <dbReference type="PROSITE" id="PS50110"/>
    </source>
</evidence>
<dbReference type="InterPro" id="IPR043128">
    <property type="entry name" value="Rev_trsase/Diguanyl_cyclase"/>
</dbReference>
<dbReference type="PROSITE" id="PS50883">
    <property type="entry name" value="EAL"/>
    <property type="match status" value="1"/>
</dbReference>
<dbReference type="Gene3D" id="3.30.70.270">
    <property type="match status" value="1"/>
</dbReference>
<accession>A0A1Y0IEN8</accession>
<dbReference type="InterPro" id="IPR050706">
    <property type="entry name" value="Cyclic-di-GMP_PDE-like"/>
</dbReference>
<dbReference type="PANTHER" id="PTHR33121">
    <property type="entry name" value="CYCLIC DI-GMP PHOSPHODIESTERASE PDEF"/>
    <property type="match status" value="1"/>
</dbReference>
<comment type="cofactor">
    <cofactor evidence="1">
        <name>Mg(2+)</name>
        <dbReference type="ChEBI" id="CHEBI:18420"/>
    </cofactor>
</comment>
<dbReference type="SMART" id="SM00267">
    <property type="entry name" value="GGDEF"/>
    <property type="match status" value="1"/>
</dbReference>
<dbReference type="Gene3D" id="3.20.20.450">
    <property type="entry name" value="EAL domain"/>
    <property type="match status" value="1"/>
</dbReference>
<evidence type="ECO:0000313" key="7">
    <source>
        <dbReference type="Proteomes" id="UP000196027"/>
    </source>
</evidence>
<evidence type="ECO:0000259" key="5">
    <source>
        <dbReference type="PROSITE" id="PS50887"/>
    </source>
</evidence>
<organism evidence="6 7">
    <name type="scientific">Oleiphilus messinensis</name>
    <dbReference type="NCBI Taxonomy" id="141451"/>
    <lineage>
        <taxon>Bacteria</taxon>
        <taxon>Pseudomonadati</taxon>
        <taxon>Pseudomonadota</taxon>
        <taxon>Gammaproteobacteria</taxon>
        <taxon>Oceanospirillales</taxon>
        <taxon>Oleiphilaceae</taxon>
        <taxon>Oleiphilus</taxon>
    </lineage>
</organism>
<feature type="modified residue" description="4-aspartylphosphate" evidence="2">
    <location>
        <position position="61"/>
    </location>
</feature>
<gene>
    <name evidence="6" type="ORF">OLMES_4923</name>
</gene>
<evidence type="ECO:0000256" key="1">
    <source>
        <dbReference type="ARBA" id="ARBA00001946"/>
    </source>
</evidence>
<dbReference type="Pfam" id="PF00563">
    <property type="entry name" value="EAL"/>
    <property type="match status" value="1"/>
</dbReference>
<dbReference type="SUPFAM" id="SSF141868">
    <property type="entry name" value="EAL domain-like"/>
    <property type="match status" value="1"/>
</dbReference>
<dbReference type="CDD" id="cd01949">
    <property type="entry name" value="GGDEF"/>
    <property type="match status" value="1"/>
</dbReference>
<dbReference type="KEGG" id="ome:OLMES_4923"/>
<dbReference type="AlphaFoldDB" id="A0A1Y0IEN8"/>
<evidence type="ECO:0000313" key="6">
    <source>
        <dbReference type="EMBL" id="ARU58911.1"/>
    </source>
</evidence>